<dbReference type="PANTHER" id="PTHR48022:SF25">
    <property type="entry name" value="QUINATE TRANSPORTER, PUTATIVE (AFU_ORTHOLOGUE AFUA_5G12950)-RELATED"/>
    <property type="match status" value="1"/>
</dbReference>
<feature type="transmembrane region" description="Helical" evidence="9">
    <location>
        <begin position="432"/>
        <end position="456"/>
    </location>
</feature>
<keyword evidence="4 9" id="KW-0812">Transmembrane</keyword>
<evidence type="ECO:0000256" key="3">
    <source>
        <dbReference type="ARBA" id="ARBA00022448"/>
    </source>
</evidence>
<feature type="compositionally biased region" description="Polar residues" evidence="8">
    <location>
        <begin position="15"/>
        <end position="63"/>
    </location>
</feature>
<dbReference type="InterPro" id="IPR005829">
    <property type="entry name" value="Sugar_transporter_CS"/>
</dbReference>
<keyword evidence="3 7" id="KW-0813">Transport</keyword>
<feature type="transmembrane region" description="Helical" evidence="9">
    <location>
        <begin position="73"/>
        <end position="102"/>
    </location>
</feature>
<feature type="transmembrane region" description="Helical" evidence="9">
    <location>
        <begin position="243"/>
        <end position="260"/>
    </location>
</feature>
<evidence type="ECO:0000256" key="7">
    <source>
        <dbReference type="RuleBase" id="RU003346"/>
    </source>
</evidence>
<dbReference type="InterPro" id="IPR050360">
    <property type="entry name" value="MFS_Sugar_Transporters"/>
</dbReference>
<proteinExistence type="inferred from homology"/>
<dbReference type="GO" id="GO:0016020">
    <property type="term" value="C:membrane"/>
    <property type="evidence" value="ECO:0007669"/>
    <property type="project" value="UniProtKB-SubCell"/>
</dbReference>
<feature type="domain" description="Major facilitator superfamily (MFS) profile" evidence="10">
    <location>
        <begin position="75"/>
        <end position="519"/>
    </location>
</feature>
<evidence type="ECO:0000256" key="2">
    <source>
        <dbReference type="ARBA" id="ARBA00010992"/>
    </source>
</evidence>
<dbReference type="NCBIfam" id="TIGR00879">
    <property type="entry name" value="SP"/>
    <property type="match status" value="1"/>
</dbReference>
<feature type="transmembrane region" description="Helical" evidence="9">
    <location>
        <begin position="205"/>
        <end position="223"/>
    </location>
</feature>
<dbReference type="Gene3D" id="1.20.1250.20">
    <property type="entry name" value="MFS general substrate transporter like domains"/>
    <property type="match status" value="1"/>
</dbReference>
<evidence type="ECO:0000256" key="8">
    <source>
        <dbReference type="SAM" id="MobiDB-lite"/>
    </source>
</evidence>
<dbReference type="PANTHER" id="PTHR48022">
    <property type="entry name" value="PLASTIDIC GLUCOSE TRANSPORTER 4"/>
    <property type="match status" value="1"/>
</dbReference>
<dbReference type="SUPFAM" id="SSF103473">
    <property type="entry name" value="MFS general substrate transporter"/>
    <property type="match status" value="1"/>
</dbReference>
<feature type="transmembrane region" description="Helical" evidence="9">
    <location>
        <begin position="327"/>
        <end position="347"/>
    </location>
</feature>
<evidence type="ECO:0000259" key="10">
    <source>
        <dbReference type="PROSITE" id="PS50850"/>
    </source>
</evidence>
<feature type="transmembrane region" description="Helical" evidence="9">
    <location>
        <begin position="393"/>
        <end position="412"/>
    </location>
</feature>
<feature type="compositionally biased region" description="Acidic residues" evidence="8">
    <location>
        <begin position="1"/>
        <end position="10"/>
    </location>
</feature>
<feature type="transmembrane region" description="Helical" evidence="9">
    <location>
        <begin position="367"/>
        <end position="386"/>
    </location>
</feature>
<evidence type="ECO:0000256" key="4">
    <source>
        <dbReference type="ARBA" id="ARBA00022692"/>
    </source>
</evidence>
<comment type="similarity">
    <text evidence="2 7">Belongs to the major facilitator superfamily. Sugar transporter (TC 2.A.1.1) family.</text>
</comment>
<dbReference type="OrthoDB" id="6612291at2759"/>
<feature type="transmembrane region" description="Helical" evidence="9">
    <location>
        <begin position="170"/>
        <end position="193"/>
    </location>
</feature>
<evidence type="ECO:0000256" key="1">
    <source>
        <dbReference type="ARBA" id="ARBA00004141"/>
    </source>
</evidence>
<evidence type="ECO:0000256" key="9">
    <source>
        <dbReference type="SAM" id="Phobius"/>
    </source>
</evidence>
<dbReference type="Proteomes" id="UP000799436">
    <property type="component" value="Unassembled WGS sequence"/>
</dbReference>
<dbReference type="InterPro" id="IPR005828">
    <property type="entry name" value="MFS_sugar_transport-like"/>
</dbReference>
<feature type="transmembrane region" description="Helical" evidence="9">
    <location>
        <begin position="122"/>
        <end position="139"/>
    </location>
</feature>
<evidence type="ECO:0000256" key="6">
    <source>
        <dbReference type="ARBA" id="ARBA00023136"/>
    </source>
</evidence>
<accession>A0A6G1KUJ6</accession>
<dbReference type="InterPro" id="IPR020846">
    <property type="entry name" value="MFS_dom"/>
</dbReference>
<comment type="subcellular location">
    <subcellularLocation>
        <location evidence="1">Membrane</location>
        <topology evidence="1">Multi-pass membrane protein</topology>
    </subcellularLocation>
</comment>
<keyword evidence="5 9" id="KW-1133">Transmembrane helix</keyword>
<dbReference type="PROSITE" id="PS50850">
    <property type="entry name" value="MFS"/>
    <property type="match status" value="1"/>
</dbReference>
<gene>
    <name evidence="11" type="ORF">EJ03DRAFT_331910</name>
</gene>
<dbReference type="Pfam" id="PF00083">
    <property type="entry name" value="Sugar_tr"/>
    <property type="match status" value="1"/>
</dbReference>
<sequence length="519" mass="57041">MTSLDDEELEISGTAEPSQPLLQYEQDGSTASASQNGNMANRLGNQRSLTCPRQDHGSSGSDGLTPTGRFRAYLLGFIICIGGFLFGYDTGIIGGVLTMASFESDHGHTKSSFDTVSSLSVSLQQLGAFVACFAIWPITHKYGRKWTIALCSLVFCIGAATQTAQAGLGAFYFGRVVAGLGLGGSSAVVPMYSAEMAPKQLRGQIGSFYQLMFTFGIFTSYWLDYAVVKGLPASSSAMWQIPAGLQILFAGSLGLGMVLLEESVRWLVAKGRYTQARKSLEWIRASDGPDVEQEMREIRTAVEREAHGRKDFRLTEMLHGSNLRPTLTAVAMFTAQQATGASAFAYYGPQYFSLLVGDNDNLDLLLVGIFGAVKVAACLFFVFFLADRYSRKSMLTTGALIMATFHIATAALDRTHSADDDSSTGMNLRGFAMVTLIYLFVTAYNFSWGPLTWLYVSEIFPARTREPGIAIGVAWQWLFSFFISLVTPYLITKLRDQRQESRRDSTFERWCYHETRGRG</sequence>
<dbReference type="PROSITE" id="PS00217">
    <property type="entry name" value="SUGAR_TRANSPORT_2"/>
    <property type="match status" value="1"/>
</dbReference>
<dbReference type="InterPro" id="IPR003663">
    <property type="entry name" value="Sugar/inositol_transpt"/>
</dbReference>
<name>A0A6G1KUJ6_9PEZI</name>
<feature type="region of interest" description="Disordered" evidence="8">
    <location>
        <begin position="1"/>
        <end position="63"/>
    </location>
</feature>
<reference evidence="11" key="1">
    <citation type="journal article" date="2020" name="Stud. Mycol.">
        <title>101 Dothideomycetes genomes: a test case for predicting lifestyles and emergence of pathogens.</title>
        <authorList>
            <person name="Haridas S."/>
            <person name="Albert R."/>
            <person name="Binder M."/>
            <person name="Bloem J."/>
            <person name="Labutti K."/>
            <person name="Salamov A."/>
            <person name="Andreopoulos B."/>
            <person name="Baker S."/>
            <person name="Barry K."/>
            <person name="Bills G."/>
            <person name="Bluhm B."/>
            <person name="Cannon C."/>
            <person name="Castanera R."/>
            <person name="Culley D."/>
            <person name="Daum C."/>
            <person name="Ezra D."/>
            <person name="Gonzalez J."/>
            <person name="Henrissat B."/>
            <person name="Kuo A."/>
            <person name="Liang C."/>
            <person name="Lipzen A."/>
            <person name="Lutzoni F."/>
            <person name="Magnuson J."/>
            <person name="Mondo S."/>
            <person name="Nolan M."/>
            <person name="Ohm R."/>
            <person name="Pangilinan J."/>
            <person name="Park H.-J."/>
            <person name="Ramirez L."/>
            <person name="Alfaro M."/>
            <person name="Sun H."/>
            <person name="Tritt A."/>
            <person name="Yoshinaga Y."/>
            <person name="Zwiers L.-H."/>
            <person name="Turgeon B."/>
            <person name="Goodwin S."/>
            <person name="Spatafora J."/>
            <person name="Crous P."/>
            <person name="Grigoriev I."/>
        </authorList>
    </citation>
    <scope>NUCLEOTIDE SEQUENCE</scope>
    <source>
        <strain evidence="11">CBS 116005</strain>
    </source>
</reference>
<keyword evidence="6 9" id="KW-0472">Membrane</keyword>
<evidence type="ECO:0000256" key="5">
    <source>
        <dbReference type="ARBA" id="ARBA00022989"/>
    </source>
</evidence>
<dbReference type="EMBL" id="ML995928">
    <property type="protein sequence ID" value="KAF2764343.1"/>
    <property type="molecule type" value="Genomic_DNA"/>
</dbReference>
<evidence type="ECO:0000313" key="12">
    <source>
        <dbReference type="Proteomes" id="UP000799436"/>
    </source>
</evidence>
<feature type="transmembrane region" description="Helical" evidence="9">
    <location>
        <begin position="146"/>
        <end position="164"/>
    </location>
</feature>
<keyword evidence="12" id="KW-1185">Reference proteome</keyword>
<protein>
    <submittedName>
        <fullName evidence="11">General substrate transporter</fullName>
    </submittedName>
</protein>
<dbReference type="InterPro" id="IPR036259">
    <property type="entry name" value="MFS_trans_sf"/>
</dbReference>
<evidence type="ECO:0000313" key="11">
    <source>
        <dbReference type="EMBL" id="KAF2764343.1"/>
    </source>
</evidence>
<dbReference type="AlphaFoldDB" id="A0A6G1KUJ6"/>
<dbReference type="GO" id="GO:0005351">
    <property type="term" value="F:carbohydrate:proton symporter activity"/>
    <property type="evidence" value="ECO:0007669"/>
    <property type="project" value="TreeGrafter"/>
</dbReference>
<organism evidence="11 12">
    <name type="scientific">Teratosphaeria nubilosa</name>
    <dbReference type="NCBI Taxonomy" id="161662"/>
    <lineage>
        <taxon>Eukaryota</taxon>
        <taxon>Fungi</taxon>
        <taxon>Dikarya</taxon>
        <taxon>Ascomycota</taxon>
        <taxon>Pezizomycotina</taxon>
        <taxon>Dothideomycetes</taxon>
        <taxon>Dothideomycetidae</taxon>
        <taxon>Mycosphaerellales</taxon>
        <taxon>Teratosphaeriaceae</taxon>
        <taxon>Teratosphaeria</taxon>
    </lineage>
</organism>
<feature type="transmembrane region" description="Helical" evidence="9">
    <location>
        <begin position="468"/>
        <end position="491"/>
    </location>
</feature>
<dbReference type="PRINTS" id="PR00171">
    <property type="entry name" value="SUGRTRNSPORT"/>
</dbReference>